<dbReference type="Proteomes" id="UP000460654">
    <property type="component" value="Unassembled WGS sequence"/>
</dbReference>
<dbReference type="EMBL" id="QYOH01000205">
    <property type="protein sequence ID" value="TXU27740.1"/>
    <property type="molecule type" value="Genomic_DNA"/>
</dbReference>
<evidence type="ECO:0000313" key="2">
    <source>
        <dbReference type="Proteomes" id="UP000460654"/>
    </source>
</evidence>
<proteinExistence type="predicted"/>
<name>A0A8T9CKI7_ECOLX</name>
<gene>
    <name evidence="1" type="ORF">D4N09_27075</name>
</gene>
<reference evidence="1 2" key="1">
    <citation type="submission" date="2018-09" db="EMBL/GenBank/DDBJ databases">
        <title>Persistent metagenomic signatures of early life antibiotic treatment in the infant gut microbiota and resistome.</title>
        <authorList>
            <person name="Gasparrini A.J."/>
        </authorList>
    </citation>
    <scope>NUCLEOTIDE SEQUENCE [LARGE SCALE GENOMIC DNA]</scope>
    <source>
        <strain evidence="1 2">T0181B.E-10</strain>
    </source>
</reference>
<evidence type="ECO:0000313" key="1">
    <source>
        <dbReference type="EMBL" id="TXU27740.1"/>
    </source>
</evidence>
<dbReference type="AlphaFoldDB" id="A0A8T9CKI7"/>
<comment type="caution">
    <text evidence="1">The sequence shown here is derived from an EMBL/GenBank/DDBJ whole genome shotgun (WGS) entry which is preliminary data.</text>
</comment>
<organism evidence="1 2">
    <name type="scientific">Escherichia coli</name>
    <dbReference type="NCBI Taxonomy" id="562"/>
    <lineage>
        <taxon>Bacteria</taxon>
        <taxon>Pseudomonadati</taxon>
        <taxon>Pseudomonadota</taxon>
        <taxon>Gammaproteobacteria</taxon>
        <taxon>Enterobacterales</taxon>
        <taxon>Enterobacteriaceae</taxon>
        <taxon>Escherichia</taxon>
    </lineage>
</organism>
<accession>A0A8T9CKI7</accession>
<protein>
    <submittedName>
        <fullName evidence="1">Uncharacterized protein</fullName>
    </submittedName>
</protein>
<dbReference type="RefSeq" id="WP_089526576.1">
    <property type="nucleotide sequence ID" value="NZ_CP133871.1"/>
</dbReference>
<sequence length="93" mass="10730">MLALRIATGMARVITRQVNEIRHASGDMPMKRQQLRLFSELVFGTFHDLLKHIDAKDAPRNAEEREFIKRLRMIERDLHTQLSSVGCDVGDDI</sequence>